<dbReference type="InterPro" id="IPR005137">
    <property type="entry name" value="BtpA"/>
</dbReference>
<dbReference type="WBParaSite" id="ASIM_0001405301-mRNA-1">
    <property type="protein sequence ID" value="ASIM_0001405301-mRNA-1"/>
    <property type="gene ID" value="ASIM_0001405301"/>
</dbReference>
<evidence type="ECO:0000313" key="2">
    <source>
        <dbReference type="EMBL" id="VDK49810.1"/>
    </source>
</evidence>
<accession>A0A0M3JZU4</accession>
<protein>
    <submittedName>
        <fullName evidence="4">BtpA family membrane complex biogenesis protein</fullName>
    </submittedName>
</protein>
<dbReference type="PIRSF" id="PIRSF005956">
    <property type="entry name" value="BtpA"/>
    <property type="match status" value="1"/>
</dbReference>
<dbReference type="NCBIfam" id="TIGR00259">
    <property type="entry name" value="thylakoid_BtpA"/>
    <property type="match status" value="1"/>
</dbReference>
<comment type="similarity">
    <text evidence="1">Belongs to the BtpA family.</text>
</comment>
<dbReference type="PANTHER" id="PTHR21381:SF3">
    <property type="entry name" value="SGC REGION PROTEIN SGCQ-RELATED"/>
    <property type="match status" value="1"/>
</dbReference>
<keyword evidence="3" id="KW-1185">Reference proteome</keyword>
<name>A0A0M3JZU4_ANISI</name>
<organism evidence="4">
    <name type="scientific">Anisakis simplex</name>
    <name type="common">Herring worm</name>
    <dbReference type="NCBI Taxonomy" id="6269"/>
    <lineage>
        <taxon>Eukaryota</taxon>
        <taxon>Metazoa</taxon>
        <taxon>Ecdysozoa</taxon>
        <taxon>Nematoda</taxon>
        <taxon>Chromadorea</taxon>
        <taxon>Rhabditida</taxon>
        <taxon>Spirurina</taxon>
        <taxon>Ascaridomorpha</taxon>
        <taxon>Ascaridoidea</taxon>
        <taxon>Anisakidae</taxon>
        <taxon>Anisakis</taxon>
        <taxon>Anisakis simplex complex</taxon>
    </lineage>
</organism>
<evidence type="ECO:0000313" key="4">
    <source>
        <dbReference type="WBParaSite" id="ASIM_0001405301-mRNA-1"/>
    </source>
</evidence>
<dbReference type="EMBL" id="UYRR01031404">
    <property type="protein sequence ID" value="VDK49810.1"/>
    <property type="molecule type" value="Genomic_DNA"/>
</dbReference>
<reference evidence="4" key="1">
    <citation type="submission" date="2017-02" db="UniProtKB">
        <authorList>
            <consortium name="WormBaseParasite"/>
        </authorList>
    </citation>
    <scope>IDENTIFICATION</scope>
</reference>
<dbReference type="OrthoDB" id="10045006at2759"/>
<evidence type="ECO:0000256" key="1">
    <source>
        <dbReference type="ARBA" id="ARBA00006007"/>
    </source>
</evidence>
<dbReference type="Pfam" id="PF03437">
    <property type="entry name" value="BtpA"/>
    <property type="match status" value="1"/>
</dbReference>
<dbReference type="SUPFAM" id="SSF51366">
    <property type="entry name" value="Ribulose-phoshate binding barrel"/>
    <property type="match status" value="1"/>
</dbReference>
<sequence>MASVSLRSLLHRATSSTRPFVFGMIHVPALPGTPKSQLSISDIVKKVKEEASIYASAEVDGIIVENMHDVPYIQEPSIGPEVVATMTRVCMAVNEVLDQYKSQHFVKGIQILAAANKQAIAVAHACGFDFIRAECFTFGHVADEGPMSACAGPLLRYRKQIGADQVAIVTDIKKKHSSHAITSDLSIGDIAEASEFFLADGLIVTGSSTGCAASVDDLKAVLHRTLLPVFIGSGVTSENMDAFIDADAFIVGSFFKKGGHWENDLDESTICSFMEKVRQIKRVKIFSSINVS</sequence>
<dbReference type="Proteomes" id="UP000267096">
    <property type="component" value="Unassembled WGS sequence"/>
</dbReference>
<evidence type="ECO:0000313" key="3">
    <source>
        <dbReference type="Proteomes" id="UP000267096"/>
    </source>
</evidence>
<dbReference type="AlphaFoldDB" id="A0A0M3JZU4"/>
<proteinExistence type="inferred from homology"/>
<dbReference type="InterPro" id="IPR011060">
    <property type="entry name" value="RibuloseP-bd_barrel"/>
</dbReference>
<reference evidence="2 3" key="2">
    <citation type="submission" date="2018-11" db="EMBL/GenBank/DDBJ databases">
        <authorList>
            <consortium name="Pathogen Informatics"/>
        </authorList>
    </citation>
    <scope>NUCLEOTIDE SEQUENCE [LARGE SCALE GENOMIC DNA]</scope>
</reference>
<dbReference type="PANTHER" id="PTHR21381">
    <property type="entry name" value="ZGC:162297"/>
    <property type="match status" value="1"/>
</dbReference>
<gene>
    <name evidence="2" type="ORF">ASIM_LOCUS13481</name>
</gene>